<dbReference type="GO" id="GO:0000105">
    <property type="term" value="P:L-histidine biosynthetic process"/>
    <property type="evidence" value="ECO:0007669"/>
    <property type="project" value="UniProtKB-UniRule"/>
</dbReference>
<dbReference type="InterPro" id="IPR022695">
    <property type="entry name" value="Histidinol_DH_monofunct"/>
</dbReference>
<dbReference type="NCBIfam" id="TIGR00069">
    <property type="entry name" value="hisD"/>
    <property type="match status" value="1"/>
</dbReference>
<comment type="cofactor">
    <cofactor evidence="5 9">
        <name>Zn(2+)</name>
        <dbReference type="ChEBI" id="CHEBI:29105"/>
    </cofactor>
    <text evidence="5 9">Binds 1 zinc ion per subunit.</text>
</comment>
<dbReference type="Pfam" id="PF00815">
    <property type="entry name" value="Histidinol_dh"/>
    <property type="match status" value="1"/>
</dbReference>
<dbReference type="InterPro" id="IPR012131">
    <property type="entry name" value="Hstdl_DH"/>
</dbReference>
<dbReference type="KEGG" id="nio:NITINOP_0121"/>
<dbReference type="PANTHER" id="PTHR21256">
    <property type="entry name" value="HISTIDINOL DEHYDROGENASE HDH"/>
    <property type="match status" value="1"/>
</dbReference>
<evidence type="ECO:0000313" key="12">
    <source>
        <dbReference type="Proteomes" id="UP000066284"/>
    </source>
</evidence>
<dbReference type="GO" id="GO:0005829">
    <property type="term" value="C:cytosol"/>
    <property type="evidence" value="ECO:0007669"/>
    <property type="project" value="TreeGrafter"/>
</dbReference>
<dbReference type="PRINTS" id="PR00083">
    <property type="entry name" value="HOLDHDRGNASE"/>
</dbReference>
<evidence type="ECO:0000256" key="9">
    <source>
        <dbReference type="PIRSR" id="PIRSR000099-4"/>
    </source>
</evidence>
<dbReference type="GO" id="GO:0008270">
    <property type="term" value="F:zinc ion binding"/>
    <property type="evidence" value="ECO:0007669"/>
    <property type="project" value="UniProtKB-UniRule"/>
</dbReference>
<dbReference type="UniPathway" id="UPA00031">
    <property type="reaction ID" value="UER00014"/>
</dbReference>
<proteinExistence type="inferred from homology"/>
<name>A0A0S4KP49_9BACT</name>
<evidence type="ECO:0000256" key="10">
    <source>
        <dbReference type="RuleBase" id="RU004175"/>
    </source>
</evidence>
<protein>
    <recommendedName>
        <fullName evidence="5">Histidinol dehydrogenase</fullName>
        <shortName evidence="5">HDH</shortName>
        <ecNumber evidence="5">1.1.1.23</ecNumber>
    </recommendedName>
</protein>
<evidence type="ECO:0000256" key="3">
    <source>
        <dbReference type="ARBA" id="ARBA00022833"/>
    </source>
</evidence>
<keyword evidence="5" id="KW-0368">Histidine biosynthesis</keyword>
<feature type="binding site" evidence="5 9">
    <location>
        <position position="359"/>
    </location>
    <ligand>
        <name>Zn(2+)</name>
        <dbReference type="ChEBI" id="CHEBI:29105"/>
    </ligand>
</feature>
<dbReference type="STRING" id="1715989.NITINOP_0121"/>
<evidence type="ECO:0000256" key="1">
    <source>
        <dbReference type="ARBA" id="ARBA00010178"/>
    </source>
</evidence>
<dbReference type="GO" id="GO:0004399">
    <property type="term" value="F:histidinol dehydrogenase activity"/>
    <property type="evidence" value="ECO:0007669"/>
    <property type="project" value="UniProtKB-UniRule"/>
</dbReference>
<dbReference type="SUPFAM" id="SSF53720">
    <property type="entry name" value="ALDH-like"/>
    <property type="match status" value="1"/>
</dbReference>
<dbReference type="EC" id="1.1.1.23" evidence="5"/>
<evidence type="ECO:0000256" key="2">
    <source>
        <dbReference type="ARBA" id="ARBA00022723"/>
    </source>
</evidence>
<dbReference type="Proteomes" id="UP000066284">
    <property type="component" value="Chromosome 1"/>
</dbReference>
<comment type="pathway">
    <text evidence="5">Amino-acid biosynthesis; L-histidine biosynthesis; L-histidine from 5-phospho-alpha-D-ribose 1-diphosphate: step 9/9.</text>
</comment>
<dbReference type="HAMAP" id="MF_01024">
    <property type="entry name" value="HisD"/>
    <property type="match status" value="1"/>
</dbReference>
<comment type="function">
    <text evidence="5">Catalyzes the sequential NAD-dependent oxidations of L-histidinol to L-histidinaldehyde and then to L-histidine.</text>
</comment>
<keyword evidence="5 8" id="KW-0520">NAD</keyword>
<comment type="similarity">
    <text evidence="1 5 6 10">Belongs to the histidinol dehydrogenase family.</text>
</comment>
<feature type="binding site" evidence="5 9">
    <location>
        <position position="418"/>
    </location>
    <ligand>
        <name>Zn(2+)</name>
        <dbReference type="ChEBI" id="CHEBI:29105"/>
    </ligand>
</feature>
<feature type="binding site" evidence="5 9">
    <location>
        <position position="260"/>
    </location>
    <ligand>
        <name>Zn(2+)</name>
        <dbReference type="ChEBI" id="CHEBI:29105"/>
    </ligand>
</feature>
<dbReference type="OrthoDB" id="9805269at2"/>
<gene>
    <name evidence="5 11" type="primary">hisD</name>
    <name evidence="11" type="ORF">NITINOP_0121</name>
</gene>
<keyword evidence="12" id="KW-1185">Reference proteome</keyword>
<sequence length="427" mass="46232">MKIVTRADRGFPSALKKASSRGQTAGASAERVVRSVLQAVERGGDKAVLRYTKQFDKVSLKPDELKVTPDEIKNAYFHIRKEEGDALRLAARRITAFHERQRTKTWMYQDGDATLGQLVTPVDAVGVYVPGGKAVYPSSVLMCAIPAKVAGVRRVVMVTPPQRGGINPYLLVAADIAGVTEIYRIGGVQAVAALAYGTKTIEKVDKIVGPGNIYVATAKRLLYGTVGIDMIAGPSELLVVADDQANPAHVAADLLCEAEHDEDAQVFLVTTSERLAKDVAKLIEQQLKGLQREKIASKAVARHSVAFVVPTMDDAIDVANQIAAEHVTLSVDNPFDYLEKIRHAGALFLGRYTPPSVADYVAGPNHVLPTGSSARFFSPLSVNDYVKVSNIVHYTKQELAKVKDPLLRLAHIEGFDAHAKSAQSRFS</sequence>
<dbReference type="CDD" id="cd06572">
    <property type="entry name" value="Histidinol_dh"/>
    <property type="match status" value="1"/>
</dbReference>
<keyword evidence="2 5" id="KW-0479">Metal-binding</keyword>
<comment type="caution">
    <text evidence="5">Lacks conserved residue(s) required for the propagation of feature annotation.</text>
</comment>
<organism evidence="11 12">
    <name type="scientific">Candidatus Nitrospira inopinata</name>
    <dbReference type="NCBI Taxonomy" id="1715989"/>
    <lineage>
        <taxon>Bacteria</taxon>
        <taxon>Pseudomonadati</taxon>
        <taxon>Nitrospirota</taxon>
        <taxon>Nitrospiria</taxon>
        <taxon>Nitrospirales</taxon>
        <taxon>Nitrospiraceae</taxon>
        <taxon>Nitrospira</taxon>
    </lineage>
</organism>
<dbReference type="EMBL" id="LN885086">
    <property type="protein sequence ID" value="CUQ65097.1"/>
    <property type="molecule type" value="Genomic_DNA"/>
</dbReference>
<dbReference type="PANTHER" id="PTHR21256:SF2">
    <property type="entry name" value="HISTIDINE BIOSYNTHESIS TRIFUNCTIONAL PROTEIN"/>
    <property type="match status" value="1"/>
</dbReference>
<evidence type="ECO:0000256" key="6">
    <source>
        <dbReference type="PIRNR" id="PIRNR000099"/>
    </source>
</evidence>
<feature type="binding site" evidence="5 8">
    <location>
        <position position="128"/>
    </location>
    <ligand>
        <name>NAD(+)</name>
        <dbReference type="ChEBI" id="CHEBI:57540"/>
    </ligand>
</feature>
<dbReference type="PIRSF" id="PIRSF000099">
    <property type="entry name" value="Histidinol_dh"/>
    <property type="match status" value="1"/>
</dbReference>
<dbReference type="Gene3D" id="1.20.5.1300">
    <property type="match status" value="1"/>
</dbReference>
<dbReference type="GO" id="GO:0051287">
    <property type="term" value="F:NAD binding"/>
    <property type="evidence" value="ECO:0007669"/>
    <property type="project" value="InterPro"/>
</dbReference>
<dbReference type="AlphaFoldDB" id="A0A0S4KP49"/>
<feature type="active site" description="Proton acceptor" evidence="5 7">
    <location>
        <position position="325"/>
    </location>
</feature>
<reference evidence="12" key="1">
    <citation type="submission" date="2015-09" db="EMBL/GenBank/DDBJ databases">
        <authorList>
            <person name="Daims H."/>
        </authorList>
    </citation>
    <scope>NUCLEOTIDE SEQUENCE [LARGE SCALE GENOMIC DNA]</scope>
</reference>
<keyword evidence="3 5" id="KW-0862">Zinc</keyword>
<dbReference type="RefSeq" id="WP_062481785.1">
    <property type="nucleotide sequence ID" value="NZ_LN885086.1"/>
</dbReference>
<feature type="binding site" evidence="5 8">
    <location>
        <position position="212"/>
    </location>
    <ligand>
        <name>NAD(+)</name>
        <dbReference type="ChEBI" id="CHEBI:57540"/>
    </ligand>
</feature>
<feature type="binding site" evidence="5 8">
    <location>
        <position position="189"/>
    </location>
    <ligand>
        <name>NAD(+)</name>
        <dbReference type="ChEBI" id="CHEBI:57540"/>
    </ligand>
</feature>
<keyword evidence="4 5" id="KW-0560">Oxidoreductase</keyword>
<feature type="active site" description="Proton acceptor" evidence="5 7">
    <location>
        <position position="326"/>
    </location>
</feature>
<keyword evidence="5" id="KW-0028">Amino-acid biosynthesis</keyword>
<dbReference type="Gene3D" id="3.40.50.1980">
    <property type="entry name" value="Nitrogenase molybdenum iron protein domain"/>
    <property type="match status" value="2"/>
</dbReference>
<evidence type="ECO:0000256" key="4">
    <source>
        <dbReference type="ARBA" id="ARBA00023002"/>
    </source>
</evidence>
<comment type="catalytic activity">
    <reaction evidence="5">
        <text>L-histidinol + 2 NAD(+) + H2O = L-histidine + 2 NADH + 3 H(+)</text>
        <dbReference type="Rhea" id="RHEA:20641"/>
        <dbReference type="ChEBI" id="CHEBI:15377"/>
        <dbReference type="ChEBI" id="CHEBI:15378"/>
        <dbReference type="ChEBI" id="CHEBI:57540"/>
        <dbReference type="ChEBI" id="CHEBI:57595"/>
        <dbReference type="ChEBI" id="CHEBI:57699"/>
        <dbReference type="ChEBI" id="CHEBI:57945"/>
        <dbReference type="EC" id="1.1.1.23"/>
    </reaction>
</comment>
<dbReference type="InterPro" id="IPR016161">
    <property type="entry name" value="Ald_DH/histidinol_DH"/>
</dbReference>
<accession>A0A0S4KP49</accession>
<dbReference type="FunFam" id="3.40.50.1980:FF:000026">
    <property type="entry name" value="Histidinol dehydrogenase"/>
    <property type="match status" value="1"/>
</dbReference>
<dbReference type="FunFam" id="3.40.50.1980:FF:000001">
    <property type="entry name" value="Histidinol dehydrogenase"/>
    <property type="match status" value="1"/>
</dbReference>
<evidence type="ECO:0000256" key="7">
    <source>
        <dbReference type="PIRSR" id="PIRSR000099-1"/>
    </source>
</evidence>
<feature type="binding site" evidence="5 9">
    <location>
        <position position="257"/>
    </location>
    <ligand>
        <name>Zn(2+)</name>
        <dbReference type="ChEBI" id="CHEBI:29105"/>
    </ligand>
</feature>
<evidence type="ECO:0000256" key="5">
    <source>
        <dbReference type="HAMAP-Rule" id="MF_01024"/>
    </source>
</evidence>
<evidence type="ECO:0000313" key="11">
    <source>
        <dbReference type="EMBL" id="CUQ65097.1"/>
    </source>
</evidence>
<evidence type="ECO:0000256" key="8">
    <source>
        <dbReference type="PIRSR" id="PIRSR000099-2"/>
    </source>
</evidence>